<dbReference type="EMBL" id="UINC01182192">
    <property type="protein sequence ID" value="SVD92263.1"/>
    <property type="molecule type" value="Genomic_DNA"/>
</dbReference>
<name>A0A382Z9X0_9ZZZZ</name>
<organism evidence="1">
    <name type="scientific">marine metagenome</name>
    <dbReference type="NCBI Taxonomy" id="408172"/>
    <lineage>
        <taxon>unclassified sequences</taxon>
        <taxon>metagenomes</taxon>
        <taxon>ecological metagenomes</taxon>
    </lineage>
</organism>
<evidence type="ECO:0008006" key="2">
    <source>
        <dbReference type="Google" id="ProtNLM"/>
    </source>
</evidence>
<evidence type="ECO:0000313" key="1">
    <source>
        <dbReference type="EMBL" id="SVD92263.1"/>
    </source>
</evidence>
<sequence>MMHILGILLSLFLIVAVSHRAQARPASVIINEILADPSDESKGEFAELYNRGDTGFKWVALDRQE</sequence>
<gene>
    <name evidence="1" type="ORF">METZ01_LOCUS445117</name>
</gene>
<protein>
    <recommendedName>
        <fullName evidence="2">LTD domain-containing protein</fullName>
    </recommendedName>
</protein>
<proteinExistence type="predicted"/>
<accession>A0A382Z9X0</accession>
<reference evidence="1" key="1">
    <citation type="submission" date="2018-05" db="EMBL/GenBank/DDBJ databases">
        <authorList>
            <person name="Lanie J.A."/>
            <person name="Ng W.-L."/>
            <person name="Kazmierczak K.M."/>
            <person name="Andrzejewski T.M."/>
            <person name="Davidsen T.M."/>
            <person name="Wayne K.J."/>
            <person name="Tettelin H."/>
            <person name="Glass J.I."/>
            <person name="Rusch D."/>
            <person name="Podicherti R."/>
            <person name="Tsui H.-C.T."/>
            <person name="Winkler M.E."/>
        </authorList>
    </citation>
    <scope>NUCLEOTIDE SEQUENCE</scope>
</reference>
<dbReference type="AlphaFoldDB" id="A0A382Z9X0"/>